<organism evidence="2 3">
    <name type="scientific">Moelleriella libera RCEF 2490</name>
    <dbReference type="NCBI Taxonomy" id="1081109"/>
    <lineage>
        <taxon>Eukaryota</taxon>
        <taxon>Fungi</taxon>
        <taxon>Dikarya</taxon>
        <taxon>Ascomycota</taxon>
        <taxon>Pezizomycotina</taxon>
        <taxon>Sordariomycetes</taxon>
        <taxon>Hypocreomycetidae</taxon>
        <taxon>Hypocreales</taxon>
        <taxon>Clavicipitaceae</taxon>
        <taxon>Moelleriella</taxon>
    </lineage>
</organism>
<protein>
    <submittedName>
        <fullName evidence="2">Heterokaryon incompatibility</fullName>
    </submittedName>
</protein>
<dbReference type="Proteomes" id="UP000078544">
    <property type="component" value="Unassembled WGS sequence"/>
</dbReference>
<feature type="domain" description="Heterokaryon incompatibility" evidence="1">
    <location>
        <begin position="215"/>
        <end position="366"/>
    </location>
</feature>
<dbReference type="EMBL" id="AZGY01000001">
    <property type="protein sequence ID" value="OAA32751.1"/>
    <property type="molecule type" value="Genomic_DNA"/>
</dbReference>
<dbReference type="Pfam" id="PF06985">
    <property type="entry name" value="HET"/>
    <property type="match status" value="1"/>
</dbReference>
<name>A0A166UNG6_9HYPO</name>
<evidence type="ECO:0000313" key="2">
    <source>
        <dbReference type="EMBL" id="OAA32751.1"/>
    </source>
</evidence>
<keyword evidence="3" id="KW-1185">Reference proteome</keyword>
<dbReference type="OrthoDB" id="4932026at2759"/>
<dbReference type="PANTHER" id="PTHR33112:SF16">
    <property type="entry name" value="HETEROKARYON INCOMPATIBILITY DOMAIN-CONTAINING PROTEIN"/>
    <property type="match status" value="1"/>
</dbReference>
<accession>A0A166UNG6</accession>
<evidence type="ECO:0000259" key="1">
    <source>
        <dbReference type="Pfam" id="PF06985"/>
    </source>
</evidence>
<dbReference type="AlphaFoldDB" id="A0A166UNG6"/>
<reference evidence="2 3" key="1">
    <citation type="journal article" date="2016" name="Genome Biol. Evol.">
        <title>Divergent and convergent evolution of fungal pathogenicity.</title>
        <authorList>
            <person name="Shang Y."/>
            <person name="Xiao G."/>
            <person name="Zheng P."/>
            <person name="Cen K."/>
            <person name="Zhan S."/>
            <person name="Wang C."/>
        </authorList>
    </citation>
    <scope>NUCLEOTIDE SEQUENCE [LARGE SCALE GENOMIC DNA]</scope>
    <source>
        <strain evidence="2 3">RCEF 2490</strain>
    </source>
</reference>
<comment type="caution">
    <text evidence="2">The sequence shown here is derived from an EMBL/GenBank/DDBJ whole genome shotgun (WGS) entry which is preliminary data.</text>
</comment>
<dbReference type="STRING" id="1081109.A0A166UNG6"/>
<dbReference type="PANTHER" id="PTHR33112">
    <property type="entry name" value="DOMAIN PROTEIN, PUTATIVE-RELATED"/>
    <property type="match status" value="1"/>
</dbReference>
<gene>
    <name evidence="2" type="ORF">AAL_00216</name>
</gene>
<proteinExistence type="predicted"/>
<dbReference type="InterPro" id="IPR010730">
    <property type="entry name" value="HET"/>
</dbReference>
<evidence type="ECO:0000313" key="3">
    <source>
        <dbReference type="Proteomes" id="UP000078544"/>
    </source>
</evidence>
<sequence length="687" mass="77986">MERQQINTTCDHCINIFQDAASLLRSESLEASSTSLFYKKHQSRLAANVSSSKCHMCTLLHAQIPRLLESFSPGEVLALTISRARHEFHVATVGLIGFEKDAVERQTHYTGSLRIQHASQGRVRVLNSLRTWSLETLNSIRSWLKSCTSSHDGCAELKAGDKLPLRLVDVMSTGSAQFYPMEAIGPERFNLLSLENLHSVRIVPTAYSIPPKTPYLTLSHRWGNPPSILLNMKASFLLKDDIAPHLLNCDEAVVFRHAIHVTRALGFRYIWIDALCIMQDQESEKMAEIMRMDEIYFNSVLNISATEGRIYQGLICDREALHINPCTAMARISETQEDIQLQAFPQKWRLGPSEGPLNKRGWVFQERTLAPRIVHFTKDQVYWECHSLEASEVLPYGIPYHSSRYFNKSVGIISTSSSIQQVKLRWYELVEGYSRTSLSHPDDRLLAISAVAKRFCSTMHLMPSDYLAGMWKNDLPQSMLWSQDSLSGRSGPESTSIELEMKNAPSWSWASIIAPISTVEFSSLIVSTEVVCVQIIRLSPNFFAGSDSCRLRLRGPICSCRRNFREGAPWIQFGQHTSFQEFNDYEFQRGRAIMIYWDTSRQIATDEFFLLHIASEQSIDGTIERGVILRRTAERGTYVRVGTFFIPFKSDYPGSELEDAFNGRLDTLSADEYLTLGLEGKYTIDII</sequence>